<sequence length="249" mass="27446">MPTVVALLSRASFLARHRPLLPSMASLSCLHVAHLFSPFGPSKPRLHAVLACAAVPFNEFDAKVRSKSHSSKKSPLLSLIEEIEPMDVGHIQKDAPPNTVDAMKRTISSMLGLLPSNQFTVVVEVLWASLFKLLVSSMKTGYTLHNAEYRLFLENNLDSPEDDGGGIDHLGNDNNEILSERTCIMSNSLEDNDILEDHNMLGHDGSCEDISTKICGDLTPQAIEYIRQLQSKLNSVEKVLYFICNNTAS</sequence>
<dbReference type="Pfam" id="PF05542">
    <property type="entry name" value="DUF760"/>
    <property type="match status" value="1"/>
</dbReference>
<accession>A0A8J5KI47</accession>
<protein>
    <submittedName>
        <fullName evidence="1">Uncharacterized protein</fullName>
    </submittedName>
</protein>
<dbReference type="PANTHER" id="PTHR33598:SF2">
    <property type="entry name" value="MAR-BINDING FILAMENT-LIKE PROTEIN"/>
    <property type="match status" value="1"/>
</dbReference>
<dbReference type="Proteomes" id="UP000734854">
    <property type="component" value="Unassembled WGS sequence"/>
</dbReference>
<gene>
    <name evidence="1" type="ORF">ZIOFF_052883</name>
</gene>
<keyword evidence="2" id="KW-1185">Reference proteome</keyword>
<comment type="caution">
    <text evidence="1">The sequence shown here is derived from an EMBL/GenBank/DDBJ whole genome shotgun (WGS) entry which is preliminary data.</text>
</comment>
<reference evidence="1 2" key="1">
    <citation type="submission" date="2020-08" db="EMBL/GenBank/DDBJ databases">
        <title>Plant Genome Project.</title>
        <authorList>
            <person name="Zhang R.-G."/>
        </authorList>
    </citation>
    <scope>NUCLEOTIDE SEQUENCE [LARGE SCALE GENOMIC DNA]</scope>
    <source>
        <tissue evidence="1">Rhizome</tissue>
    </source>
</reference>
<dbReference type="PANTHER" id="PTHR33598">
    <property type="entry name" value="OS02G0833400 PROTEIN"/>
    <property type="match status" value="1"/>
</dbReference>
<evidence type="ECO:0000313" key="1">
    <source>
        <dbReference type="EMBL" id="KAG6484368.1"/>
    </source>
</evidence>
<dbReference type="InterPro" id="IPR008479">
    <property type="entry name" value="DUF760"/>
</dbReference>
<dbReference type="AlphaFoldDB" id="A0A8J5KI47"/>
<proteinExistence type="predicted"/>
<dbReference type="EMBL" id="JACMSC010000015">
    <property type="protein sequence ID" value="KAG6484368.1"/>
    <property type="molecule type" value="Genomic_DNA"/>
</dbReference>
<name>A0A8J5KI47_ZINOF</name>
<evidence type="ECO:0000313" key="2">
    <source>
        <dbReference type="Proteomes" id="UP000734854"/>
    </source>
</evidence>
<organism evidence="1 2">
    <name type="scientific">Zingiber officinale</name>
    <name type="common">Ginger</name>
    <name type="synonym">Amomum zingiber</name>
    <dbReference type="NCBI Taxonomy" id="94328"/>
    <lineage>
        <taxon>Eukaryota</taxon>
        <taxon>Viridiplantae</taxon>
        <taxon>Streptophyta</taxon>
        <taxon>Embryophyta</taxon>
        <taxon>Tracheophyta</taxon>
        <taxon>Spermatophyta</taxon>
        <taxon>Magnoliopsida</taxon>
        <taxon>Liliopsida</taxon>
        <taxon>Zingiberales</taxon>
        <taxon>Zingiberaceae</taxon>
        <taxon>Zingiber</taxon>
    </lineage>
</organism>